<dbReference type="Pfam" id="PF14384">
    <property type="entry name" value="BrnA_antitoxin"/>
    <property type="match status" value="1"/>
</dbReference>
<dbReference type="AlphaFoldDB" id="A0A1A8Y1D4"/>
<dbReference type="RefSeq" id="WP_245664329.1">
    <property type="nucleotide sequence ID" value="NZ_FLQY01000384.1"/>
</dbReference>
<sequence>MKSTSSTKPMASSDDAPKLTASDLARAKLRVGGKEVSREEFSSAVNAHLGKQRVSIMLDGSIIAFFKAKAGERGYQTLINQALHQAMTVEQIEATLRRVIREELHAT</sequence>
<evidence type="ECO:0000313" key="1">
    <source>
        <dbReference type="EMBL" id="SBT10944.1"/>
    </source>
</evidence>
<reference evidence="1 2" key="1">
    <citation type="submission" date="2016-06" db="EMBL/GenBank/DDBJ databases">
        <authorList>
            <person name="Kjaerup R.B."/>
            <person name="Dalgaard T.S."/>
            <person name="Juul-Madsen H.R."/>
        </authorList>
    </citation>
    <scope>NUCLEOTIDE SEQUENCE [LARGE SCALE GENOMIC DNA]</scope>
    <source>
        <strain evidence="1">2</strain>
    </source>
</reference>
<dbReference type="InterPro" id="IPR025528">
    <property type="entry name" value="BrnA_antitoxin"/>
</dbReference>
<dbReference type="Proteomes" id="UP000199600">
    <property type="component" value="Unassembled WGS sequence"/>
</dbReference>
<accession>A0A1A8Y1D4</accession>
<evidence type="ECO:0000313" key="2">
    <source>
        <dbReference type="Proteomes" id="UP000199600"/>
    </source>
</evidence>
<name>A0A1A8Y1D4_9RHOO</name>
<dbReference type="EMBL" id="FLQY01000384">
    <property type="protein sequence ID" value="SBT10944.1"/>
    <property type="molecule type" value="Genomic_DNA"/>
</dbReference>
<protein>
    <submittedName>
        <fullName evidence="1">Uncharacterized protein</fullName>
    </submittedName>
</protein>
<proteinExistence type="predicted"/>
<keyword evidence="2" id="KW-1185">Reference proteome</keyword>
<organism evidence="1 2">
    <name type="scientific">Candidatus Propionivibrio aalborgensis</name>
    <dbReference type="NCBI Taxonomy" id="1860101"/>
    <lineage>
        <taxon>Bacteria</taxon>
        <taxon>Pseudomonadati</taxon>
        <taxon>Pseudomonadota</taxon>
        <taxon>Betaproteobacteria</taxon>
        <taxon>Rhodocyclales</taxon>
        <taxon>Rhodocyclaceae</taxon>
        <taxon>Propionivibrio</taxon>
    </lineage>
</organism>
<gene>
    <name evidence="1" type="ORF">PROAA_80005</name>
</gene>